<evidence type="ECO:0000256" key="3">
    <source>
        <dbReference type="PROSITE-ProRule" id="PRU00221"/>
    </source>
</evidence>
<dbReference type="Gene3D" id="2.30.29.30">
    <property type="entry name" value="Pleckstrin-homology domain (PH domain)/Phosphotyrosine-binding domain (PTB)"/>
    <property type="match status" value="1"/>
</dbReference>
<dbReference type="InterPro" id="IPR036372">
    <property type="entry name" value="BEACH_dom_sf"/>
</dbReference>
<dbReference type="CDD" id="cd01201">
    <property type="entry name" value="PH_BEACH"/>
    <property type="match status" value="1"/>
</dbReference>
<feature type="compositionally biased region" description="Basic and acidic residues" evidence="4">
    <location>
        <begin position="2335"/>
        <end position="2349"/>
    </location>
</feature>
<keyword evidence="1 3" id="KW-0853">WD repeat</keyword>
<evidence type="ECO:0000256" key="1">
    <source>
        <dbReference type="ARBA" id="ARBA00022574"/>
    </source>
</evidence>
<dbReference type="InterPro" id="IPR000409">
    <property type="entry name" value="BEACH_dom"/>
</dbReference>
<dbReference type="RefSeq" id="XP_034250088.1">
    <property type="nucleotide sequence ID" value="XM_034394197.1"/>
</dbReference>
<dbReference type="InterPro" id="IPR011993">
    <property type="entry name" value="PH-like_dom_sf"/>
</dbReference>
<evidence type="ECO:0000313" key="8">
    <source>
        <dbReference type="RefSeq" id="XP_034250080.1"/>
    </source>
</evidence>
<feature type="compositionally biased region" description="Polar residues" evidence="4">
    <location>
        <begin position="2350"/>
        <end position="2365"/>
    </location>
</feature>
<dbReference type="CDD" id="cd06071">
    <property type="entry name" value="Beach"/>
    <property type="match status" value="1"/>
</dbReference>
<dbReference type="Pfam" id="PF00400">
    <property type="entry name" value="WD40"/>
    <property type="match status" value="2"/>
</dbReference>
<dbReference type="PROSITE" id="PS51783">
    <property type="entry name" value="PH_BEACH"/>
    <property type="match status" value="1"/>
</dbReference>
<evidence type="ECO:0000259" key="6">
    <source>
        <dbReference type="PROSITE" id="PS51783"/>
    </source>
</evidence>
<feature type="region of interest" description="Disordered" evidence="4">
    <location>
        <begin position="212"/>
        <end position="279"/>
    </location>
</feature>
<sequence length="3924" mass="436139">MSQQFSSKIQALWEKFLQAECASYERSTWFDGFLTQFLVEFKDGSTIHDILPFTPLAGVATLIGCELLSDVHQICSQPGDGEDLAPLRRHFLLGRGWRTLAVLHCLGVQDVSCGTELATLLISLYPVCLQPQSHSRKVSTSTVGSKSHSCDESSAQQGQRNPYVALSGCWHKGGCGESSGNSSPGACSSHGHRGYSLPGLLKISPSDGIHYRKWSTSSRPGSIGTVAPQQSRSDQMKSHSSSSLSKQKRRSRNCDAESPRMGGSAVHTVTSESEAPQDASEVLLNKSNTLKIRLDPMDFDYFESVIRSDDESNGDQPRWRYSMKRATSKLTAEDLTDDRMREVRTQTINSAEFSLLVVHLLEELCRAELLISTQQVSLQSVNFALENLCSLQFGSTPLDSLLAEEVIELKLAMTQLLLTALDKVLVQSEIINQLINAGVLPVMLRVLEDAVRKAESFSKVDSNSPKLNQNQTKASLSASSKSSSKSVESDVLDEICGLQEFVMGILYGAVTFLHCLLLHRSSTERIHEFEEQFRLFASSYGGRLVEKTVMALVNCGPQVTKNSVNRGRKVVYLVVQLILSLKQARSTIVHSLQCRKTRHKHCKSVDARRHHHNDLFGNPFGSVSARNVGVGHHSSSCNVSYLFAALVRILNSNSHLSEFCVPVMRVMLDCGTCCCYPAKSLLSCLIKILKTGNAKARALGFTLLEHTVFTELGATETPCAKPLKEYFRCSVCNRSVESLSAQPSPLDDSQDDLLRAEDPPGKDLSKDSEKMSSLSVSSGRSESSESKQYNWSCLDFYRELLCSDDPKLCHTAASHLLKLSPRCSEKVQIALLSNVFYPSFVQAKRAYIAHQKDVSKFIVLSCLSAFSCLMSSLPLAETFLTLGGLEHLLDLMVMPPFLRVCCSVLEVVIVVDILEAEKSSQSSKLGRNEMKQAFPLPAMLLPSQRLSQMTSLAKLIECLEMHSNDLLDKMENEEEGLDDYLNTNSANRRAHLKLLHHVILFWQTVANLSLCSPQLRPFFACHSISSLGFVLLRATLLKLINSSNWKRLTSNRDTESFLYMRLIESVLVFHLTSPPVNDQTGLPTSREKLIDNLKSTLCNVEVLSLSERSPSNAGSLRRLCDVLIRCALAEASTEQVLPALRKAKLPILMVPDIFPEEVDEMGDTNDEESLEVQVSADNNQSLKADHAGVSDEGSSIEDPYVTADEGYEADIEVLENKTNGMSVTYDSSTSGSLGIHQNYTGLGEAGKSNSVSDKKFMNVISYPRLCSVSINLLVYLYQELQNLYSEEPIESEELVESTSQTEQDVSESINAGNNRRQILRDRLKEKRPTLKSQLLSDMVHVVQRIVALCRESGKNCMVLSREGVIDILLTGFSTFLLSVNSELAELQSVVLELVALLAQHSITSLELSKYLHFFKGENPPLESLLQPLTTLVTNARPQPNFILCFPVMASPFIGLSGSDAELGNKSVSESPQRKISGLLSLAANIGVGSNGRNSSNPEVSKSSSETSRSQNAAINMAQSIRCLHLASKTPSAWSECALALPIDTDLGWCAWLSGFSISLWLRLERSAAPESTVPQVDHPAGLHRNYSGHLSDSLSDSWSEWGVVSSASWLKEGIRSSNNSELRGHLHVLSIGTDNLMLEVWADVSSDRLHLKLRRSDAKTNDILAESVTESILPPGQWHHLAFNVHDYILRKKSVIEVTIIINGLREIKCPLQFNGIVLRKPKPTCLLVGHSVQFTNGLANTTPLNLSHGHGSWYLGNLQLFRCPVFNRERAVYLVGLGPSHTSLTDCKVGRDSPNFTNIFGAKILNSGVAWDAVLDNGVVNLKELQDNLLISYSAQNPLTMNVYPQIVGSSGAGMGSLFPGQPGFRVVTPDQRASQQLPLAIKPIQYGPLNTQQYRGLISAVSTLGGAHVFLFLFARVVELKANEVEQGKALFLLLKLVQSDTSLFSQFVQEDCHKLLLKVLASQRCIPGHHMLKAVLDACCDKPVLQHQPGPQCLFRVVHQSEAIVVNSFLLSTIVGSWRDWERVGVAGEEGGVLGTLFRALHVLLRDDHPFREFNASQFNRVRLVEALLLFCKERFLYEEWQPLHPSVCCSLVELVRSLMGAPPEFSHVVAVADCLLLLHPASATYITHVRPSYYFLLSPSPPSASPQLQPRSKIRSGLFEHGGKEKKNQTLNKKKALSVVKREHAGGFGQPVDPSKLNKALTNLQIANLQIKRNTDEVQNGRNSYMSSSTNQNLDVIDSNKVEEGSEANASDFDADLVEGCDELTAFDSGIAGSFRDQAGSSDADVRESHSDDKESTNQKELHDRADLLMMQAEEEKFTTEMNLNEKQFVKDWSKVSPSQKDRGRSSNTETSTRSGNPPISSNNSLCLVVEGLLLLLRDTLLVLPDNMASQVLNHVVQAETLLVMTNNSDARVRSAVVKVLGAFLQRATEEEISKFSRMKGFYQLASQLGLYPATSDLIESCATLVTQRGDTSIEELLVSLTEQLDLDQLSMSPLQLSAFPPLLGLLPRAIHDVALTHNTLAFVKEVLQQVRGAMKPLLEAGLLEVLLKMLVLVAHQPPEPTDIVGTCTQDLLISDINIFLLSIMSLALSTPGNQSIQILNDIQLQLTFLHQLESSSCGKAARCVSVLQDAHCTILDGTLSLLIEKLSSHPNQMKGQSLLSASYDDKLGWTRALDSGHLRVPVMSLSLSHHSSFSSQSGSLLRTKPLKDVSRSELYERFKIVVEKAVEFFTYSEPRDESLVIFSEVEQTFARRLFATLLEGLCSVVDRRSVDSKSLWSGAMWAARDTLRVRSAQLFVWLLTPWQPLKMRMFTIHSLRSEPRAKELITSMLHTRAPVEQKFTVWLWALMYGQGVHQLQPADFRACEELKEQLQRWGVLSPHAIGHSHDNWEGEVTLLLREAERQRLAFVAHSRDAMEKSVHKMEHLHRTLVDGAMTATRSVVEAQNSERKVFMEHIKGTFNENVQLRLKWQQLIQLLTHERAVWFFPESYPMSWQLDATEGPARVRKRLQRCHLHIKDKFLLPEHQEKLEHVRTPAPLQYLFERDPNASSTSTSSVMIDRLHTNEKIQFMCAAHIITPACEIPGELLIGESSLYFVVDDSVESGRLDISSTAWQFEDVKEIINRRFQLQERALEIFLLNGRTYLVAFQTAEERDAFLLELAQCELVNRMQGENLSDVLEMWREGTISDWEYLTQLNKMAGRSYNDLMQYPVFPFVLADYTSASLDLNDAKSFRNFKKPMAIQNKCNEQHYIDTYNYVKQELSEGLDLAGRHEPYHYGSHYSNSGIVLHFLVRLPPFTGMFLHYQDDNFDLPDRTFHSLHTTWRLTSSDSTTDVKEMIPEFYFLQEFLVNYEGFDFGVRQSGERVDSVQLPPYCLNNPRLFVLIHRQALESAHVRENIPHWIDLVFGYKQSGKAAVDAINVFHPATYCGFDISTIKDPLEKMARETMVKTYGQMPRQLFRSLHPMAQQSLTLKAVSHSVPPVLPSVQGLSWGSYVGSPADPEPVLVAKHQHHTVVADLIPLHSNDAFGLGPHTSILLCFSKEKALSLMNSSVVQNVALATWGHADSIVRIKLKKEQPPWPVVRAPELDPICVCASVPDCHQLWMGHLSGRLVVYRYSFEAVRGQLDFNSDPITLLGHTSAILKIHLSRSFSIAVSASQDQTAIIWDLNSLSYVRTIHLGSSVSLVSVSETLGDIVTVCHKSQQFEMSNTFHHSYNPWEAKGPSSSCPVEVKEDIVSDTDSPSPGVPDDWEVLHEAETAKESDSRESRSYSWSLKGLPKLGMKGKQGNEPMSNSKKNLNKPLLQSVKGSSLSLHTVNAALVGTVNISEQITAVCFSTAPEGLSVNVIATGLFNGSIRLWSSWDLSPVREISSPGLTYPIISLTYSQDSQHLYASSSDGVVAIWEGGGIKAANKTPKFFNLTFM</sequence>
<organism evidence="8">
    <name type="scientific">Thrips palmi</name>
    <name type="common">Melon thrips</name>
    <dbReference type="NCBI Taxonomy" id="161013"/>
    <lineage>
        <taxon>Eukaryota</taxon>
        <taxon>Metazoa</taxon>
        <taxon>Ecdysozoa</taxon>
        <taxon>Arthropoda</taxon>
        <taxon>Hexapoda</taxon>
        <taxon>Insecta</taxon>
        <taxon>Pterygota</taxon>
        <taxon>Neoptera</taxon>
        <taxon>Paraneoptera</taxon>
        <taxon>Thysanoptera</taxon>
        <taxon>Terebrantia</taxon>
        <taxon>Thripoidea</taxon>
        <taxon>Thripidae</taxon>
        <taxon>Thrips</taxon>
    </lineage>
</organism>
<feature type="region of interest" description="Disordered" evidence="4">
    <location>
        <begin position="739"/>
        <end position="783"/>
    </location>
</feature>
<dbReference type="FunFam" id="1.10.1540.10:FF:000001">
    <property type="entry name" value="neurobeachin isoform X1"/>
    <property type="match status" value="1"/>
</dbReference>
<name>A0A6P8ZY80_THRPL</name>
<feature type="region of interest" description="Disordered" evidence="4">
    <location>
        <begin position="2335"/>
        <end position="2365"/>
    </location>
</feature>
<dbReference type="Pfam" id="PF02138">
    <property type="entry name" value="Beach"/>
    <property type="match status" value="1"/>
</dbReference>
<feature type="compositionally biased region" description="Basic and acidic residues" evidence="4">
    <location>
        <begin position="752"/>
        <end position="770"/>
    </location>
</feature>
<dbReference type="InterPro" id="IPR036322">
    <property type="entry name" value="WD40_repeat_dom_sf"/>
</dbReference>
<dbReference type="SUPFAM" id="SSF50978">
    <property type="entry name" value="WD40 repeat-like"/>
    <property type="match status" value="1"/>
</dbReference>
<dbReference type="SMART" id="SM01026">
    <property type="entry name" value="Beach"/>
    <property type="match status" value="1"/>
</dbReference>
<dbReference type="SMART" id="SM00320">
    <property type="entry name" value="WD40"/>
    <property type="match status" value="3"/>
</dbReference>
<dbReference type="PROSITE" id="PS50294">
    <property type="entry name" value="WD_REPEATS_REGION"/>
    <property type="match status" value="1"/>
</dbReference>
<dbReference type="Gene3D" id="1.10.1540.10">
    <property type="entry name" value="BEACH domain"/>
    <property type="match status" value="1"/>
</dbReference>
<feature type="compositionally biased region" description="Low complexity" evidence="4">
    <location>
        <begin position="1492"/>
        <end position="1509"/>
    </location>
</feature>
<evidence type="ECO:0000313" key="7">
    <source>
        <dbReference type="Proteomes" id="UP000515158"/>
    </source>
</evidence>
<feature type="region of interest" description="Disordered" evidence="4">
    <location>
        <begin position="2219"/>
        <end position="2239"/>
    </location>
</feature>
<dbReference type="Proteomes" id="UP000515158">
    <property type="component" value="Unplaced"/>
</dbReference>
<feature type="compositionally biased region" description="Low complexity" evidence="4">
    <location>
        <begin position="230"/>
        <end position="245"/>
    </location>
</feature>
<dbReference type="PANTHER" id="PTHR13743:SF86">
    <property type="entry name" value="LYSOSOMAL-TRAFFICKING REGULATOR"/>
    <property type="match status" value="1"/>
</dbReference>
<feature type="repeat" description="WD" evidence="3">
    <location>
        <begin position="3873"/>
        <end position="3905"/>
    </location>
</feature>
<feature type="compositionally biased region" description="Low complexity" evidence="4">
    <location>
        <begin position="772"/>
        <end position="781"/>
    </location>
</feature>
<dbReference type="Pfam" id="PF14844">
    <property type="entry name" value="PH_BEACH"/>
    <property type="match status" value="1"/>
</dbReference>
<dbReference type="SUPFAM" id="SSF50729">
    <property type="entry name" value="PH domain-like"/>
    <property type="match status" value="1"/>
</dbReference>
<evidence type="ECO:0000256" key="2">
    <source>
        <dbReference type="ARBA" id="ARBA00022737"/>
    </source>
</evidence>
<dbReference type="OrthoDB" id="26681at2759"/>
<dbReference type="RefSeq" id="XP_034250080.1">
    <property type="nucleotide sequence ID" value="XM_034394189.1"/>
</dbReference>
<dbReference type="InterPro" id="IPR050865">
    <property type="entry name" value="BEACH_Domain"/>
</dbReference>
<feature type="region of interest" description="Disordered" evidence="4">
    <location>
        <begin position="460"/>
        <end position="481"/>
    </location>
</feature>
<dbReference type="CTD" id="104144"/>
<feature type="compositionally biased region" description="Polar residues" evidence="4">
    <location>
        <begin position="460"/>
        <end position="473"/>
    </location>
</feature>
<dbReference type="PROSITE" id="PS00678">
    <property type="entry name" value="WD_REPEATS_1"/>
    <property type="match status" value="1"/>
</dbReference>
<dbReference type="InterPro" id="IPR023362">
    <property type="entry name" value="PH-BEACH_dom"/>
</dbReference>
<dbReference type="GeneID" id="117650630"/>
<dbReference type="PANTHER" id="PTHR13743">
    <property type="entry name" value="BEIGE/BEACH-RELATED"/>
    <property type="match status" value="1"/>
</dbReference>
<dbReference type="KEGG" id="tpal:117650630"/>
<evidence type="ECO:0000313" key="9">
    <source>
        <dbReference type="RefSeq" id="XP_034250088.1"/>
    </source>
</evidence>
<proteinExistence type="predicted"/>
<dbReference type="SUPFAM" id="SSF81837">
    <property type="entry name" value="BEACH domain"/>
    <property type="match status" value="1"/>
</dbReference>
<dbReference type="PROSITE" id="PS50197">
    <property type="entry name" value="BEACH"/>
    <property type="match status" value="1"/>
</dbReference>
<feature type="compositionally biased region" description="Basic and acidic residues" evidence="4">
    <location>
        <begin position="2288"/>
        <end position="2307"/>
    </location>
</feature>
<feature type="domain" description="BEACH" evidence="5">
    <location>
        <begin position="3169"/>
        <end position="3468"/>
    </location>
</feature>
<dbReference type="InterPro" id="IPR019775">
    <property type="entry name" value="WD40_repeat_CS"/>
</dbReference>
<accession>A0A6P8ZY80</accession>
<evidence type="ECO:0000259" key="5">
    <source>
        <dbReference type="PROSITE" id="PS50197"/>
    </source>
</evidence>
<dbReference type="Gene3D" id="2.130.10.10">
    <property type="entry name" value="YVTN repeat-like/Quinoprotein amine dehydrogenase"/>
    <property type="match status" value="2"/>
</dbReference>
<feature type="region of interest" description="Disordered" evidence="4">
    <location>
        <begin position="1488"/>
        <end position="1510"/>
    </location>
</feature>
<protein>
    <submittedName>
        <fullName evidence="8 9">Lysosomal-trafficking regulator isoform X1</fullName>
    </submittedName>
</protein>
<feature type="compositionally biased region" description="Polar residues" evidence="4">
    <location>
        <begin position="2219"/>
        <end position="2238"/>
    </location>
</feature>
<dbReference type="InterPro" id="IPR015943">
    <property type="entry name" value="WD40/YVTN_repeat-like_dom_sf"/>
</dbReference>
<gene>
    <name evidence="8 9" type="primary">LOC117650630</name>
</gene>
<reference evidence="8 9" key="1">
    <citation type="submission" date="2025-04" db="UniProtKB">
        <authorList>
            <consortium name="RefSeq"/>
        </authorList>
    </citation>
    <scope>IDENTIFICATION</scope>
    <source>
        <tissue evidence="8 9">Total insect</tissue>
    </source>
</reference>
<dbReference type="InterPro" id="IPR001680">
    <property type="entry name" value="WD40_rpt"/>
</dbReference>
<feature type="region of interest" description="Disordered" evidence="4">
    <location>
        <begin position="2276"/>
        <end position="2307"/>
    </location>
</feature>
<keyword evidence="2" id="KW-0677">Repeat</keyword>
<keyword evidence="7" id="KW-1185">Reference proteome</keyword>
<evidence type="ECO:0000256" key="4">
    <source>
        <dbReference type="SAM" id="MobiDB-lite"/>
    </source>
</evidence>
<dbReference type="PROSITE" id="PS50082">
    <property type="entry name" value="WD_REPEATS_2"/>
    <property type="match status" value="2"/>
</dbReference>
<feature type="domain" description="BEACH-type PH" evidence="6">
    <location>
        <begin position="3065"/>
        <end position="3164"/>
    </location>
</feature>
<feature type="repeat" description="WD" evidence="3">
    <location>
        <begin position="3636"/>
        <end position="3677"/>
    </location>
</feature>